<evidence type="ECO:0000256" key="4">
    <source>
        <dbReference type="ARBA" id="ARBA00023204"/>
    </source>
</evidence>
<dbReference type="InterPro" id="IPR011034">
    <property type="entry name" value="Formyl_transferase-like_C_sf"/>
</dbReference>
<dbReference type="Gene3D" id="3.10.300.10">
    <property type="entry name" value="Methylpurine-DNA glycosylase (MPG)"/>
    <property type="match status" value="1"/>
</dbReference>
<gene>
    <name evidence="6" type="ordered locus">ANT_08510</name>
</gene>
<dbReference type="SUPFAM" id="SSF50486">
    <property type="entry name" value="FMT C-terminal domain-like"/>
    <property type="match status" value="1"/>
</dbReference>
<evidence type="ECO:0000313" key="7">
    <source>
        <dbReference type="Proteomes" id="UP000008922"/>
    </source>
</evidence>
<dbReference type="GO" id="GO:0003677">
    <property type="term" value="F:DNA binding"/>
    <property type="evidence" value="ECO:0007669"/>
    <property type="project" value="InterPro"/>
</dbReference>
<dbReference type="KEGG" id="atm:ANT_08510"/>
<dbReference type="InterPro" id="IPR003180">
    <property type="entry name" value="MPG"/>
</dbReference>
<reference evidence="6 7" key="1">
    <citation type="submission" date="2010-12" db="EMBL/GenBank/DDBJ databases">
        <title>Whole genome sequence of Anaerolinea thermophila UNI-1.</title>
        <authorList>
            <person name="Narita-Yamada S."/>
            <person name="Kishi E."/>
            <person name="Watanabe Y."/>
            <person name="Takasaki K."/>
            <person name="Ankai A."/>
            <person name="Oguchi A."/>
            <person name="Fukui S."/>
            <person name="Takahashi M."/>
            <person name="Yashiro I."/>
            <person name="Hosoyama A."/>
            <person name="Sekiguchi Y."/>
            <person name="Hanada S."/>
            <person name="Fujita N."/>
        </authorList>
    </citation>
    <scope>NUCLEOTIDE SEQUENCE [LARGE SCALE GENOMIC DNA]</scope>
    <source>
        <strain evidence="7">DSM 14523 / JCM 11388 / NBRC 100420 / UNI-1</strain>
    </source>
</reference>
<evidence type="ECO:0000313" key="6">
    <source>
        <dbReference type="EMBL" id="BAJ62885.1"/>
    </source>
</evidence>
<keyword evidence="7" id="KW-1185">Reference proteome</keyword>
<dbReference type="NCBIfam" id="TIGR00567">
    <property type="entry name" value="3mg"/>
    <property type="match status" value="1"/>
</dbReference>
<organism evidence="6 7">
    <name type="scientific">Anaerolinea thermophila (strain DSM 14523 / JCM 11388 / NBRC 100420 / UNI-1)</name>
    <dbReference type="NCBI Taxonomy" id="926569"/>
    <lineage>
        <taxon>Bacteria</taxon>
        <taxon>Bacillati</taxon>
        <taxon>Chloroflexota</taxon>
        <taxon>Anaerolineae</taxon>
        <taxon>Anaerolineales</taxon>
        <taxon>Anaerolineaceae</taxon>
        <taxon>Anaerolinea</taxon>
    </lineage>
</organism>
<dbReference type="eggNOG" id="COG2094">
    <property type="taxonomic scope" value="Bacteria"/>
</dbReference>
<keyword evidence="3 5" id="KW-0378">Hydrolase</keyword>
<proteinExistence type="inferred from homology"/>
<dbReference type="RefSeq" id="WP_013559277.1">
    <property type="nucleotide sequence ID" value="NC_014960.1"/>
</dbReference>
<keyword evidence="2 5" id="KW-0227">DNA damage</keyword>
<keyword evidence="6" id="KW-0326">Glycosidase</keyword>
<dbReference type="GO" id="GO:0006284">
    <property type="term" value="P:base-excision repair"/>
    <property type="evidence" value="ECO:0007669"/>
    <property type="project" value="InterPro"/>
</dbReference>
<dbReference type="EC" id="3.2.2.-" evidence="5"/>
<dbReference type="OrthoDB" id="9794313at2"/>
<accession>E8N371</accession>
<dbReference type="HAMAP" id="MF_00527">
    <property type="entry name" value="3MGH"/>
    <property type="match status" value="1"/>
</dbReference>
<dbReference type="AlphaFoldDB" id="E8N371"/>
<dbReference type="CDD" id="cd00540">
    <property type="entry name" value="AAG"/>
    <property type="match status" value="1"/>
</dbReference>
<name>E8N371_ANATU</name>
<evidence type="ECO:0000256" key="2">
    <source>
        <dbReference type="ARBA" id="ARBA00022763"/>
    </source>
</evidence>
<dbReference type="EMBL" id="AP012029">
    <property type="protein sequence ID" value="BAJ62885.1"/>
    <property type="molecule type" value="Genomic_DNA"/>
</dbReference>
<evidence type="ECO:0000256" key="1">
    <source>
        <dbReference type="ARBA" id="ARBA00009232"/>
    </source>
</evidence>
<dbReference type="FunFam" id="3.10.300.10:FF:000001">
    <property type="entry name" value="Putative 3-methyladenine DNA glycosylase"/>
    <property type="match status" value="1"/>
</dbReference>
<protein>
    <recommendedName>
        <fullName evidence="5">Putative 3-methyladenine DNA glycosylase</fullName>
        <ecNumber evidence="5">3.2.2.-</ecNumber>
    </recommendedName>
</protein>
<comment type="similarity">
    <text evidence="1 5">Belongs to the DNA glycosylase MPG family.</text>
</comment>
<dbReference type="Pfam" id="PF02245">
    <property type="entry name" value="Pur_DNA_glyco"/>
    <property type="match status" value="1"/>
</dbReference>
<dbReference type="GO" id="GO:0003905">
    <property type="term" value="F:alkylbase DNA N-glycosylase activity"/>
    <property type="evidence" value="ECO:0007669"/>
    <property type="project" value="InterPro"/>
</dbReference>
<dbReference type="PANTHER" id="PTHR10429:SF0">
    <property type="entry name" value="DNA-3-METHYLADENINE GLYCOSYLASE"/>
    <property type="match status" value="1"/>
</dbReference>
<sequence>MSDQALPVEFYDRNTLDVARSLLGMRLIRKFDSIRLVGIITETEAYRGEEDLACHARAGLTPRTRVMFGRAGHAYVYFTYGMHWLLNVVTEREGFPAAVLIRAVRVVEGEAWIRERRKGVPPKNWTDGPAKLCRAFEIDGKLNGADLTVTENGLWIARGQDIPEEYIERTARIGIDSVPEPWRSIPWRFRARDEFMV</sequence>
<dbReference type="HOGENOM" id="CLU_060471_3_0_0"/>
<dbReference type="STRING" id="926569.ANT_08510"/>
<keyword evidence="4 5" id="KW-0234">DNA repair</keyword>
<dbReference type="PANTHER" id="PTHR10429">
    <property type="entry name" value="DNA-3-METHYLADENINE GLYCOSYLASE"/>
    <property type="match status" value="1"/>
</dbReference>
<dbReference type="Proteomes" id="UP000008922">
    <property type="component" value="Chromosome"/>
</dbReference>
<evidence type="ECO:0000256" key="5">
    <source>
        <dbReference type="HAMAP-Rule" id="MF_00527"/>
    </source>
</evidence>
<evidence type="ECO:0000256" key="3">
    <source>
        <dbReference type="ARBA" id="ARBA00022801"/>
    </source>
</evidence>
<dbReference type="InterPro" id="IPR036995">
    <property type="entry name" value="MPG_sf"/>
</dbReference>
<dbReference type="FunCoup" id="E8N371">
    <property type="interactions" value="80"/>
</dbReference>
<dbReference type="InParanoid" id="E8N371"/>